<dbReference type="EMBL" id="GBXM01051045">
    <property type="protein sequence ID" value="JAH57532.1"/>
    <property type="molecule type" value="Transcribed_RNA"/>
</dbReference>
<name>A0A0E9TVN3_ANGAN</name>
<reference evidence="1" key="1">
    <citation type="submission" date="2014-11" db="EMBL/GenBank/DDBJ databases">
        <authorList>
            <person name="Amaro Gonzalez C."/>
        </authorList>
    </citation>
    <scope>NUCLEOTIDE SEQUENCE</scope>
</reference>
<sequence>MGDWLVESLCCSGAGELLLGTPVWTGKLAGWC</sequence>
<evidence type="ECO:0000313" key="1">
    <source>
        <dbReference type="EMBL" id="JAH57532.1"/>
    </source>
</evidence>
<reference evidence="1" key="2">
    <citation type="journal article" date="2015" name="Fish Shellfish Immunol.">
        <title>Early steps in the European eel (Anguilla anguilla)-Vibrio vulnificus interaction in the gills: Role of the RtxA13 toxin.</title>
        <authorList>
            <person name="Callol A."/>
            <person name="Pajuelo D."/>
            <person name="Ebbesson L."/>
            <person name="Teles M."/>
            <person name="MacKenzie S."/>
            <person name="Amaro C."/>
        </authorList>
    </citation>
    <scope>NUCLEOTIDE SEQUENCE</scope>
</reference>
<protein>
    <submittedName>
        <fullName evidence="1">Uncharacterized protein</fullName>
    </submittedName>
</protein>
<proteinExistence type="predicted"/>
<accession>A0A0E9TVN3</accession>
<dbReference type="AlphaFoldDB" id="A0A0E9TVN3"/>
<organism evidence="1">
    <name type="scientific">Anguilla anguilla</name>
    <name type="common">European freshwater eel</name>
    <name type="synonym">Muraena anguilla</name>
    <dbReference type="NCBI Taxonomy" id="7936"/>
    <lineage>
        <taxon>Eukaryota</taxon>
        <taxon>Metazoa</taxon>
        <taxon>Chordata</taxon>
        <taxon>Craniata</taxon>
        <taxon>Vertebrata</taxon>
        <taxon>Euteleostomi</taxon>
        <taxon>Actinopterygii</taxon>
        <taxon>Neopterygii</taxon>
        <taxon>Teleostei</taxon>
        <taxon>Anguilliformes</taxon>
        <taxon>Anguillidae</taxon>
        <taxon>Anguilla</taxon>
    </lineage>
</organism>